<gene>
    <name evidence="6" type="ORF">PROFUN_09547</name>
</gene>
<dbReference type="InParanoid" id="A0A2P6MT36"/>
<dbReference type="OrthoDB" id="10251809at2759"/>
<feature type="compositionally biased region" description="Basic and acidic residues" evidence="4">
    <location>
        <begin position="626"/>
        <end position="638"/>
    </location>
</feature>
<dbReference type="STRING" id="1890364.A0A2P6MT36"/>
<dbReference type="Proteomes" id="UP000241769">
    <property type="component" value="Unassembled WGS sequence"/>
</dbReference>
<dbReference type="AlphaFoldDB" id="A0A2P6MT36"/>
<dbReference type="InterPro" id="IPR056737">
    <property type="entry name" value="Beta-prop_ATRN-MKLN-like"/>
</dbReference>
<dbReference type="Pfam" id="PF24681">
    <property type="entry name" value="Kelch_KLHDC2_KLHL20_DRC7"/>
    <property type="match status" value="1"/>
</dbReference>
<evidence type="ECO:0000256" key="4">
    <source>
        <dbReference type="SAM" id="MobiDB-lite"/>
    </source>
</evidence>
<dbReference type="EMBL" id="MDYQ01000439">
    <property type="protein sequence ID" value="PRP74847.1"/>
    <property type="molecule type" value="Genomic_DNA"/>
</dbReference>
<dbReference type="InterPro" id="IPR006652">
    <property type="entry name" value="Kelch_1"/>
</dbReference>
<organism evidence="6 7">
    <name type="scientific">Planoprotostelium fungivorum</name>
    <dbReference type="NCBI Taxonomy" id="1890364"/>
    <lineage>
        <taxon>Eukaryota</taxon>
        <taxon>Amoebozoa</taxon>
        <taxon>Evosea</taxon>
        <taxon>Variosea</taxon>
        <taxon>Cavosteliida</taxon>
        <taxon>Cavosteliaceae</taxon>
        <taxon>Planoprotostelium</taxon>
    </lineage>
</organism>
<keyword evidence="7" id="KW-1185">Reference proteome</keyword>
<feature type="compositionally biased region" description="Low complexity" evidence="4">
    <location>
        <begin position="1"/>
        <end position="18"/>
    </location>
</feature>
<dbReference type="InterPro" id="IPR015915">
    <property type="entry name" value="Kelch-typ_b-propeller"/>
</dbReference>
<dbReference type="FunCoup" id="A0A2P6MT36">
    <property type="interactions" value="21"/>
</dbReference>
<evidence type="ECO:0000313" key="6">
    <source>
        <dbReference type="EMBL" id="PRP74847.1"/>
    </source>
</evidence>
<dbReference type="Pfam" id="PF24981">
    <property type="entry name" value="Beta-prop_ATRN-LZTR1"/>
    <property type="match status" value="1"/>
</dbReference>
<keyword evidence="2" id="KW-0677">Repeat</keyword>
<protein>
    <recommendedName>
        <fullName evidence="5">Attractin/MKLN-like beta-propeller domain-containing protein</fullName>
    </recommendedName>
</protein>
<feature type="coiled-coil region" evidence="3">
    <location>
        <begin position="385"/>
        <end position="412"/>
    </location>
</feature>
<reference evidence="6 7" key="1">
    <citation type="journal article" date="2018" name="Genome Biol. Evol.">
        <title>Multiple Roots of Fruiting Body Formation in Amoebozoa.</title>
        <authorList>
            <person name="Hillmann F."/>
            <person name="Forbes G."/>
            <person name="Novohradska S."/>
            <person name="Ferling I."/>
            <person name="Riege K."/>
            <person name="Groth M."/>
            <person name="Westermann M."/>
            <person name="Marz M."/>
            <person name="Spaller T."/>
            <person name="Winckler T."/>
            <person name="Schaap P."/>
            <person name="Glockner G."/>
        </authorList>
    </citation>
    <scope>NUCLEOTIDE SEQUENCE [LARGE SCALE GENOMIC DNA]</scope>
    <source>
        <strain evidence="6 7">Jena</strain>
    </source>
</reference>
<proteinExistence type="predicted"/>
<feature type="domain" description="Attractin/MKLN-like beta-propeller" evidence="5">
    <location>
        <begin position="9"/>
        <end position="108"/>
    </location>
</feature>
<feature type="region of interest" description="Disordered" evidence="4">
    <location>
        <begin position="1"/>
        <end position="28"/>
    </location>
</feature>
<evidence type="ECO:0000313" key="7">
    <source>
        <dbReference type="Proteomes" id="UP000241769"/>
    </source>
</evidence>
<evidence type="ECO:0000259" key="5">
    <source>
        <dbReference type="Pfam" id="PF24981"/>
    </source>
</evidence>
<keyword evidence="1" id="KW-0880">Kelch repeat</keyword>
<dbReference type="SUPFAM" id="SSF117281">
    <property type="entry name" value="Kelch motif"/>
    <property type="match status" value="1"/>
</dbReference>
<comment type="caution">
    <text evidence="6">The sequence shown here is derived from an EMBL/GenBank/DDBJ whole genome shotgun (WGS) entry which is preliminary data.</text>
</comment>
<dbReference type="PANTHER" id="PTHR46093:SF18">
    <property type="entry name" value="FIBRONECTIN TYPE-III DOMAIN-CONTAINING PROTEIN"/>
    <property type="match status" value="1"/>
</dbReference>
<keyword evidence="3" id="KW-0175">Coiled coil</keyword>
<dbReference type="Gene3D" id="2.120.10.80">
    <property type="entry name" value="Kelch-type beta propeller"/>
    <property type="match status" value="2"/>
</dbReference>
<evidence type="ECO:0000256" key="1">
    <source>
        <dbReference type="ARBA" id="ARBA00022441"/>
    </source>
</evidence>
<sequence length="638" mass="70524">MGDNEWSASWSSLSGASGTISPPPPRGGHTCSFIEPHSVYVFGGSAYNKNARETSLSLVPDDLYVYNINTNAWTKPNTKGHSPSQRYAHSASVFGKKLVIFGGFNGTHYLDDVNVLDTTNMNWVSLNIKGKPPLARYAHSATASISTGKLFIFGGCGESSVFNELIVLDLVGMSWQGSIGVGGAVPSGRAYHTASIIGTKLYIFGGRAGNTYFNDLYTINMETLIWEKCVCTGSPSAPSPRAYHVACIVGKNIVIFGGMDGTRSFNDTWVLDTGESFIRSSGSENVPDILRWSKLAPSGSQPQPRHKHAAATINHSVTTTNNATTTGIYLWMFGGMDAPPNSYNDTFVLNVTCLEKHPEKSRVLAVQPATNGRDYGSPVNSQGETSHLREEISQLRNELQRSQTRVEFLLGRQLERASLNELEELERIYIEGLQRVSTQKKIINELQSEYNEKVTEVQSLRTQLSQLKGNTSNLNVSVEEDRLQTMQGQLTQLQTENLKLRRKLKDNPSEVMMDTTNKGGVAFGMVSVVEYQPQQGQGAQPSIGAAPLGMGMRPVNEMVESINTFERRRETERRGVVRVPEEARIQILRQQGVTDEALIEEARDVEQVRWNRMQSTASPTYNGIPENHREQMRKIAFS</sequence>
<dbReference type="PANTHER" id="PTHR46093">
    <property type="entry name" value="ACYL-COA-BINDING DOMAIN-CONTAINING PROTEIN 5"/>
    <property type="match status" value="1"/>
</dbReference>
<feature type="region of interest" description="Disordered" evidence="4">
    <location>
        <begin position="616"/>
        <end position="638"/>
    </location>
</feature>
<evidence type="ECO:0000256" key="2">
    <source>
        <dbReference type="ARBA" id="ARBA00022737"/>
    </source>
</evidence>
<accession>A0A2P6MT36</accession>
<evidence type="ECO:0000256" key="3">
    <source>
        <dbReference type="SAM" id="Coils"/>
    </source>
</evidence>
<feature type="coiled-coil region" evidence="3">
    <location>
        <begin position="443"/>
        <end position="503"/>
    </location>
</feature>
<dbReference type="SMART" id="SM00612">
    <property type="entry name" value="Kelch"/>
    <property type="match status" value="4"/>
</dbReference>
<name>A0A2P6MT36_9EUKA</name>